<evidence type="ECO:0008006" key="2">
    <source>
        <dbReference type="Google" id="ProtNLM"/>
    </source>
</evidence>
<accession>X1EVN8</accession>
<gene>
    <name evidence="1" type="ORF">S03H2_18158</name>
</gene>
<proteinExistence type="predicted"/>
<comment type="caution">
    <text evidence="1">The sequence shown here is derived from an EMBL/GenBank/DDBJ whole genome shotgun (WGS) entry which is preliminary data.</text>
</comment>
<sequence>PKIEGDQDMKEFCTVIDRLDMCGLFTRTLLRELKELGYRRAGVTETGETVFETARFTKFLNEIAKKEAGEDVPLTFLGEYIRIAIILVAKKETEALGGVGVFIRRIKERIKRSTNVIYIFARGTNIKFAKEVSRITREIPELVEIHKGEEFSVKLVGRTVQCYCNIFYNRKML</sequence>
<name>X1EVN8_9ZZZZ</name>
<feature type="non-terminal residue" evidence="1">
    <location>
        <position position="1"/>
    </location>
</feature>
<organism evidence="1">
    <name type="scientific">marine sediment metagenome</name>
    <dbReference type="NCBI Taxonomy" id="412755"/>
    <lineage>
        <taxon>unclassified sequences</taxon>
        <taxon>metagenomes</taxon>
        <taxon>ecological metagenomes</taxon>
    </lineage>
</organism>
<dbReference type="EMBL" id="BARU01009407">
    <property type="protein sequence ID" value="GAH36627.1"/>
    <property type="molecule type" value="Genomic_DNA"/>
</dbReference>
<evidence type="ECO:0000313" key="1">
    <source>
        <dbReference type="EMBL" id="GAH36627.1"/>
    </source>
</evidence>
<reference evidence="1" key="1">
    <citation type="journal article" date="2014" name="Front. Microbiol.">
        <title>High frequency of phylogenetically diverse reductive dehalogenase-homologous genes in deep subseafloor sedimentary metagenomes.</title>
        <authorList>
            <person name="Kawai M."/>
            <person name="Futagami T."/>
            <person name="Toyoda A."/>
            <person name="Takaki Y."/>
            <person name="Nishi S."/>
            <person name="Hori S."/>
            <person name="Arai W."/>
            <person name="Tsubouchi T."/>
            <person name="Morono Y."/>
            <person name="Uchiyama I."/>
            <person name="Ito T."/>
            <person name="Fujiyama A."/>
            <person name="Inagaki F."/>
            <person name="Takami H."/>
        </authorList>
    </citation>
    <scope>NUCLEOTIDE SEQUENCE</scope>
    <source>
        <strain evidence="1">Expedition CK06-06</strain>
    </source>
</reference>
<protein>
    <recommendedName>
        <fullName evidence="2">DegV family protein</fullName>
    </recommendedName>
</protein>
<dbReference type="AlphaFoldDB" id="X1EVN8"/>